<comment type="subunit">
    <text evidence="9">Heterodimer with SLC30A5; form a functional zinc ion transmembrane transporter.</text>
</comment>
<proteinExistence type="predicted"/>
<dbReference type="AlphaFoldDB" id="A0AAJ7BUX1"/>
<evidence type="ECO:0000256" key="7">
    <source>
        <dbReference type="ARBA" id="ARBA00023065"/>
    </source>
</evidence>
<evidence type="ECO:0000256" key="11">
    <source>
        <dbReference type="SAM" id="Phobius"/>
    </source>
</evidence>
<dbReference type="SUPFAM" id="SSF161111">
    <property type="entry name" value="Cation efflux protein transmembrane domain-like"/>
    <property type="match status" value="1"/>
</dbReference>
<dbReference type="GO" id="GO:0005794">
    <property type="term" value="C:Golgi apparatus"/>
    <property type="evidence" value="ECO:0007669"/>
    <property type="project" value="UniProtKB-SubCell"/>
</dbReference>
<protein>
    <submittedName>
        <fullName evidence="14">Uncharacterized protein LOC107267310 isoform X1</fullName>
    </submittedName>
</protein>
<keyword evidence="8 11" id="KW-0472">Membrane</keyword>
<name>A0AAJ7BUX1_CEPCN</name>
<feature type="transmembrane region" description="Helical" evidence="11">
    <location>
        <begin position="242"/>
        <end position="259"/>
    </location>
</feature>
<feature type="transmembrane region" description="Helical" evidence="11">
    <location>
        <begin position="280"/>
        <end position="301"/>
    </location>
</feature>
<dbReference type="Proteomes" id="UP000694920">
    <property type="component" value="Unplaced"/>
</dbReference>
<dbReference type="GeneID" id="107267310"/>
<comment type="subcellular location">
    <subcellularLocation>
        <location evidence="1">Golgi apparatus</location>
        <location evidence="1">trans-Golgi network membrane</location>
        <topology evidence="1">Multi-pass membrane protein</topology>
    </subcellularLocation>
</comment>
<keyword evidence="13" id="KW-1185">Reference proteome</keyword>
<accession>A0AAJ7BUX1</accession>
<organism evidence="13 14">
    <name type="scientific">Cephus cinctus</name>
    <name type="common">Wheat stem sawfly</name>
    <dbReference type="NCBI Taxonomy" id="211228"/>
    <lineage>
        <taxon>Eukaryota</taxon>
        <taxon>Metazoa</taxon>
        <taxon>Ecdysozoa</taxon>
        <taxon>Arthropoda</taxon>
        <taxon>Hexapoda</taxon>
        <taxon>Insecta</taxon>
        <taxon>Pterygota</taxon>
        <taxon>Neoptera</taxon>
        <taxon>Endopterygota</taxon>
        <taxon>Hymenoptera</taxon>
        <taxon>Cephoidea</taxon>
        <taxon>Cephidae</taxon>
        <taxon>Cephus</taxon>
    </lineage>
</organism>
<evidence type="ECO:0000259" key="12">
    <source>
        <dbReference type="Pfam" id="PF01545"/>
    </source>
</evidence>
<keyword evidence="7" id="KW-0406">Ion transport</keyword>
<keyword evidence="5 11" id="KW-1133">Transmembrane helix</keyword>
<keyword evidence="4" id="KW-0862">Zinc</keyword>
<comment type="function">
    <text evidence="10">Has probably no intrinsic transporter activity but together with SLC30A5 forms a functional zinc ion:proton antiporter heterodimer, mediating zinc entry into the lumen of organelles along the secretory pathway. As part of that zinc ion:proton antiporter, contributes to zinc ion homeostasis within the early secretory pathway and regulates the activation and folding of enzymes like alkaline phosphatases and enzymes involved in phosphatidylinositol glycan anchor biosynthesis.</text>
</comment>
<dbReference type="PANTHER" id="PTHR46531:SF1">
    <property type="entry name" value="ZINC TRANSPORTER 6"/>
    <property type="match status" value="1"/>
</dbReference>
<keyword evidence="2" id="KW-0813">Transport</keyword>
<evidence type="ECO:0000256" key="5">
    <source>
        <dbReference type="ARBA" id="ARBA00022989"/>
    </source>
</evidence>
<feature type="transmembrane region" description="Helical" evidence="11">
    <location>
        <begin position="100"/>
        <end position="117"/>
    </location>
</feature>
<evidence type="ECO:0000313" key="13">
    <source>
        <dbReference type="Proteomes" id="UP000694920"/>
    </source>
</evidence>
<keyword evidence="6" id="KW-0333">Golgi apparatus</keyword>
<evidence type="ECO:0000256" key="2">
    <source>
        <dbReference type="ARBA" id="ARBA00022448"/>
    </source>
</evidence>
<sequence length="547" mass="61162">MNGLCALSLSHYRSLEIEKYLMGRWCFINGTEVRVNGNKPSKGAKEENNVTKWEHILKILLEKDSKNILFLIGYNSLIIYYLGIWIATTNSLALKAYQNTVYFNIFALGVCLISVWVEQNTSSGNKIQPLISSFKLKQNTVYSHNRSRSASGYPEYRGSFATHYPRHSISGTCDLTVNHRETAKDCHDDAKNSSLTILGLEKYEILALLVTSCMALMSASLISMEAVTRITNQPVIHTGRLGLGAILGLVAHLGTIFGYRDAALEHVVCKALPCPTLKGYNPILGGNLLGAAILEGAHVLIQNWGFYAVDTAAAFTIVGLTVTSMLPLAFYTASVILQKLPYHMSEQLDKCLREALNVDGVLEFRNERFWTKSFGKLAGTLQVRIRSDADENHVLENVVGRLSKIVSTLTVQEFRENRFPATSGTELPAEYYINELLPADNSNRKRSCEEKSRKSEDEVRIIKIDDILRVEPGSFETFELLPAISKSNGFYSVDKFKKNLTIDCNDNVQLKDYLYRESVVQNALLQGMRIDLNNFSNCTIYSEDAGI</sequence>
<feature type="domain" description="Cation efflux protein transmembrane" evidence="12">
    <location>
        <begin position="199"/>
        <end position="337"/>
    </location>
</feature>
<feature type="transmembrane region" description="Helical" evidence="11">
    <location>
        <begin position="68"/>
        <end position="88"/>
    </location>
</feature>
<evidence type="ECO:0000256" key="4">
    <source>
        <dbReference type="ARBA" id="ARBA00022833"/>
    </source>
</evidence>
<dbReference type="Gene3D" id="1.20.1510.10">
    <property type="entry name" value="Cation efflux protein transmembrane domain"/>
    <property type="match status" value="1"/>
</dbReference>
<dbReference type="GO" id="GO:0016020">
    <property type="term" value="C:membrane"/>
    <property type="evidence" value="ECO:0007669"/>
    <property type="project" value="UniProtKB-SubCell"/>
</dbReference>
<dbReference type="InterPro" id="IPR058533">
    <property type="entry name" value="Cation_efflux_TM"/>
</dbReference>
<dbReference type="KEGG" id="ccin:107267310"/>
<reference evidence="14" key="1">
    <citation type="submission" date="2025-08" db="UniProtKB">
        <authorList>
            <consortium name="RefSeq"/>
        </authorList>
    </citation>
    <scope>IDENTIFICATION</scope>
</reference>
<gene>
    <name evidence="14" type="primary">LOC107267310</name>
</gene>
<dbReference type="RefSeq" id="XP_015594328.1">
    <property type="nucleotide sequence ID" value="XM_015738842.2"/>
</dbReference>
<evidence type="ECO:0000256" key="8">
    <source>
        <dbReference type="ARBA" id="ARBA00023136"/>
    </source>
</evidence>
<feature type="transmembrane region" description="Helical" evidence="11">
    <location>
        <begin position="313"/>
        <end position="337"/>
    </location>
</feature>
<dbReference type="GO" id="GO:0006829">
    <property type="term" value="P:zinc ion transport"/>
    <property type="evidence" value="ECO:0007669"/>
    <property type="project" value="TreeGrafter"/>
</dbReference>
<evidence type="ECO:0000256" key="1">
    <source>
        <dbReference type="ARBA" id="ARBA00004166"/>
    </source>
</evidence>
<dbReference type="Pfam" id="PF01545">
    <property type="entry name" value="Cation_efflux"/>
    <property type="match status" value="1"/>
</dbReference>
<dbReference type="InterPro" id="IPR052005">
    <property type="entry name" value="CDF_SLC30A"/>
</dbReference>
<evidence type="ECO:0000256" key="10">
    <source>
        <dbReference type="ARBA" id="ARBA00045455"/>
    </source>
</evidence>
<dbReference type="PANTHER" id="PTHR46531">
    <property type="entry name" value="ZINC TRANSPORTER 6"/>
    <property type="match status" value="1"/>
</dbReference>
<evidence type="ECO:0000256" key="9">
    <source>
        <dbReference type="ARBA" id="ARBA00038600"/>
    </source>
</evidence>
<evidence type="ECO:0000256" key="3">
    <source>
        <dbReference type="ARBA" id="ARBA00022692"/>
    </source>
</evidence>
<feature type="transmembrane region" description="Helical" evidence="11">
    <location>
        <begin position="203"/>
        <end position="222"/>
    </location>
</feature>
<evidence type="ECO:0000256" key="6">
    <source>
        <dbReference type="ARBA" id="ARBA00023034"/>
    </source>
</evidence>
<dbReference type="InterPro" id="IPR027469">
    <property type="entry name" value="Cation_efflux_TMD_sf"/>
</dbReference>
<keyword evidence="3 11" id="KW-0812">Transmembrane</keyword>
<evidence type="ECO:0000313" key="14">
    <source>
        <dbReference type="RefSeq" id="XP_015594328.1"/>
    </source>
</evidence>